<name>A0ABW0EJD2_9PSEU</name>
<dbReference type="CDD" id="cd00093">
    <property type="entry name" value="HTH_XRE"/>
    <property type="match status" value="1"/>
</dbReference>
<dbReference type="RefSeq" id="WP_378246549.1">
    <property type="nucleotide sequence ID" value="NZ_JBHSKF010000004.1"/>
</dbReference>
<evidence type="ECO:0000259" key="1">
    <source>
        <dbReference type="PROSITE" id="PS50943"/>
    </source>
</evidence>
<dbReference type="Pfam" id="PF19054">
    <property type="entry name" value="DUF5753"/>
    <property type="match status" value="1"/>
</dbReference>
<dbReference type="SUPFAM" id="SSF47413">
    <property type="entry name" value="lambda repressor-like DNA-binding domains"/>
    <property type="match status" value="1"/>
</dbReference>
<proteinExistence type="predicted"/>
<keyword evidence="3" id="KW-1185">Reference proteome</keyword>
<dbReference type="Proteomes" id="UP001596157">
    <property type="component" value="Unassembled WGS sequence"/>
</dbReference>
<evidence type="ECO:0000313" key="2">
    <source>
        <dbReference type="EMBL" id="MFC5287502.1"/>
    </source>
</evidence>
<dbReference type="PROSITE" id="PS50943">
    <property type="entry name" value="HTH_CROC1"/>
    <property type="match status" value="1"/>
</dbReference>
<dbReference type="Pfam" id="PF13560">
    <property type="entry name" value="HTH_31"/>
    <property type="match status" value="1"/>
</dbReference>
<protein>
    <submittedName>
        <fullName evidence="2">Helix-turn-helix domain-containing protein</fullName>
    </submittedName>
</protein>
<dbReference type="SMART" id="SM00530">
    <property type="entry name" value="HTH_XRE"/>
    <property type="match status" value="1"/>
</dbReference>
<feature type="domain" description="HTH cro/C1-type" evidence="1">
    <location>
        <begin position="18"/>
        <end position="72"/>
    </location>
</feature>
<reference evidence="3" key="1">
    <citation type="journal article" date="2019" name="Int. J. Syst. Evol. Microbiol.">
        <title>The Global Catalogue of Microorganisms (GCM) 10K type strain sequencing project: providing services to taxonomists for standard genome sequencing and annotation.</title>
        <authorList>
            <consortium name="The Broad Institute Genomics Platform"/>
            <consortium name="The Broad Institute Genome Sequencing Center for Infectious Disease"/>
            <person name="Wu L."/>
            <person name="Ma J."/>
        </authorList>
    </citation>
    <scope>NUCLEOTIDE SEQUENCE [LARGE SCALE GENOMIC DNA]</scope>
    <source>
        <strain evidence="3">CCUG 59778</strain>
    </source>
</reference>
<gene>
    <name evidence="2" type="ORF">ACFPM7_10610</name>
</gene>
<evidence type="ECO:0000313" key="3">
    <source>
        <dbReference type="Proteomes" id="UP001596157"/>
    </source>
</evidence>
<dbReference type="Gene3D" id="1.10.260.40">
    <property type="entry name" value="lambda repressor-like DNA-binding domains"/>
    <property type="match status" value="1"/>
</dbReference>
<accession>A0ABW0EJD2</accession>
<comment type="caution">
    <text evidence="2">The sequence shown here is derived from an EMBL/GenBank/DDBJ whole genome shotgun (WGS) entry which is preliminary data.</text>
</comment>
<dbReference type="InterPro" id="IPR043917">
    <property type="entry name" value="DUF5753"/>
</dbReference>
<organism evidence="2 3">
    <name type="scientific">Actinokineospora guangxiensis</name>
    <dbReference type="NCBI Taxonomy" id="1490288"/>
    <lineage>
        <taxon>Bacteria</taxon>
        <taxon>Bacillati</taxon>
        <taxon>Actinomycetota</taxon>
        <taxon>Actinomycetes</taxon>
        <taxon>Pseudonocardiales</taxon>
        <taxon>Pseudonocardiaceae</taxon>
        <taxon>Actinokineospora</taxon>
    </lineage>
</organism>
<dbReference type="InterPro" id="IPR010982">
    <property type="entry name" value="Lambda_DNA-bd_dom_sf"/>
</dbReference>
<dbReference type="InterPro" id="IPR001387">
    <property type="entry name" value="Cro/C1-type_HTH"/>
</dbReference>
<dbReference type="EMBL" id="JBHSKF010000004">
    <property type="protein sequence ID" value="MFC5287502.1"/>
    <property type="molecule type" value="Genomic_DNA"/>
</dbReference>
<sequence length="290" mass="31951">MPKKDGPNVRQRRVARVIRRWRTDRKLTQEDVAKRLRWSDAKVSRIERADAVVGPAEIIALAVVLGVGDDERDEVVRWAISATAGQDLLGSFGPESLRGNFKDFVETEADASEVRTVETVLVTGLLQTEGYADALLGVARRGVAQDVITERRALRLRRQARLDEIGSPLRLHAILHEPSLHLPIGGAAVMADQLDHLIRRGKQDNVTVRILPSSLGEFSGIGAAYHLMSFTDDAPGAAYEEGIENGTYVEDEAELAVYSSHFDRLTDIALNPEASARLIAEIASTWKQRS</sequence>